<name>A0ABZ2C8V3_9PROT</name>
<evidence type="ECO:0000313" key="2">
    <source>
        <dbReference type="EMBL" id="WVX67575.1"/>
    </source>
</evidence>
<protein>
    <recommendedName>
        <fullName evidence="4">Lipoprotein</fullName>
    </recommendedName>
</protein>
<dbReference type="EMBL" id="CP133270">
    <property type="protein sequence ID" value="WVX67575.1"/>
    <property type="molecule type" value="Genomic_DNA"/>
</dbReference>
<keyword evidence="1" id="KW-0175">Coiled coil</keyword>
<reference evidence="2 3" key="1">
    <citation type="journal article" date="2024" name="Environ. Microbiol.">
        <title>Novel evolutionary insights on the interactions of the Holosporales (Alphaproteobacteria) with eukaryotic hosts from comparative genomics.</title>
        <authorList>
            <person name="Giovannini M."/>
            <person name="Petroni G."/>
            <person name="Castelli M."/>
        </authorList>
    </citation>
    <scope>NUCLEOTIDE SEQUENCE [LARGE SCALE GENOMIC DNA]</scope>
    <source>
        <strain evidence="2 3">US_Bl 15I1</strain>
    </source>
</reference>
<feature type="coiled-coil region" evidence="1">
    <location>
        <begin position="128"/>
        <end position="162"/>
    </location>
</feature>
<accession>A0ABZ2C8V3</accession>
<keyword evidence="3" id="KW-1185">Reference proteome</keyword>
<evidence type="ECO:0000313" key="3">
    <source>
        <dbReference type="Proteomes" id="UP001330434"/>
    </source>
</evidence>
<dbReference type="Proteomes" id="UP001330434">
    <property type="component" value="Chromosome"/>
</dbReference>
<gene>
    <name evidence="2" type="ORF">Bealeia1_01789</name>
</gene>
<proteinExistence type="predicted"/>
<evidence type="ECO:0000256" key="1">
    <source>
        <dbReference type="SAM" id="Coils"/>
    </source>
</evidence>
<sequence>MMKKLFLLGVLSCGFISESCQSSSKHIKMKFEDVKPEEKTASKKQKVWKVTSSEKEEVTAVTSHQGEKQEDDAYKEGDINPFNEIFGKIKGEIAAHFSTQLTYKVFHNLNLKGNWQQLFSYAKISELLKNANDQIVGIQSEKTALEDDYKNAKSAYMQHDDEKVVIIMSRYPNVSTMTEFYKKYDEESRKFNDMENDLKNAIGVLERRKEKMEKDIQKQMTQNHFLQKLKNHPEAHFNTDTKTGRSRVTALLKDIYGID</sequence>
<organism evidence="2 3">
    <name type="scientific">Candidatus Bealeia paramacronuclearis</name>
    <dbReference type="NCBI Taxonomy" id="1921001"/>
    <lineage>
        <taxon>Bacteria</taxon>
        <taxon>Pseudomonadati</taxon>
        <taxon>Pseudomonadota</taxon>
        <taxon>Alphaproteobacteria</taxon>
        <taxon>Holosporales</taxon>
        <taxon>Holosporaceae</taxon>
        <taxon>Candidatus Bealeia</taxon>
    </lineage>
</organism>
<feature type="coiled-coil region" evidence="1">
    <location>
        <begin position="195"/>
        <end position="229"/>
    </location>
</feature>
<evidence type="ECO:0008006" key="4">
    <source>
        <dbReference type="Google" id="ProtNLM"/>
    </source>
</evidence>
<dbReference type="RefSeq" id="WP_331256292.1">
    <property type="nucleotide sequence ID" value="NZ_JAVHWZ010000002.1"/>
</dbReference>